<evidence type="ECO:0000313" key="5">
    <source>
        <dbReference type="EMBL" id="MDR0188423.1"/>
    </source>
</evidence>
<dbReference type="EMBL" id="JACAQR010000020">
    <property type="protein sequence ID" value="NWD43342.1"/>
    <property type="molecule type" value="Genomic_DNA"/>
</dbReference>
<dbReference type="OrthoDB" id="6759120at2"/>
<comment type="caution">
    <text evidence="6">The sequence shown here is derived from an EMBL/GenBank/DDBJ whole genome shotgun (WGS) entry which is preliminary data.</text>
</comment>
<sequence>MKKRQPLLQLNTLAVALAFALPAMSYASDQSDSKGFVADSSLNILNRNLFWNQNGNGAHTRDWSQALMATYSSGFTQGTVGIGIDAFADLALRIDGDTDRAGGPNIPSDANGNPDHGFAKAGGDVKFRISNTTLKVGDLQPTSPVFATADNYLMPQTATGFQIDSHEISGLNLEAGHYTSGTGTTTTSRSGDILASYAGVAASSASFAGGKYQFSKEFTASLYGAHLEDVWNQYYVNLNLVHPLTDDQSVALDFNLYRTLDDGSAKAGTIDTTAASLAAAYTLGAQTFTLAGQKVHGDEPFDYVGFGETNAGVGAGRYGNSINLADSVQYSDFNGPGERSWQMRYDLDMSTFGAPGLSFMARHIRGAGIDGTHTPGNSAYTGFYGANDQEHETDAEVKYVVQSGPAKKLSFRLREAWHDGDASTGGHLVQTRLITEYPLNIF</sequence>
<protein>
    <submittedName>
        <fullName evidence="6">OprD family porin</fullName>
    </submittedName>
</protein>
<evidence type="ECO:0000256" key="4">
    <source>
        <dbReference type="SAM" id="SignalP"/>
    </source>
</evidence>
<gene>
    <name evidence="6" type="ORF">HX826_15830</name>
    <name evidence="5" type="ORF">RCO22_05690</name>
</gene>
<keyword evidence="8" id="KW-1185">Reference proteome</keyword>
<reference evidence="6 7" key="1">
    <citation type="submission" date="2020-04" db="EMBL/GenBank/DDBJ databases">
        <title>Molecular characterization of pseudomonads from Agaricus bisporus reveal novel blotch 2 pathogens in Western Europe.</title>
        <authorList>
            <person name="Taparia T."/>
            <person name="Krijger M."/>
            <person name="Haynes E."/>
            <person name="Elpinstone J.G."/>
            <person name="Noble R."/>
            <person name="Van Der Wolf J."/>
        </authorList>
    </citation>
    <scope>NUCLEOTIDE SEQUENCE [LARGE SCALE GENOMIC DNA]</scope>
    <source>
        <strain evidence="6 7">IPO3753</strain>
    </source>
</reference>
<dbReference type="GeneID" id="93511381"/>
<name>A0A143GK12_9PSED</name>
<feature type="chain" id="PRO_5007509148" evidence="4">
    <location>
        <begin position="28"/>
        <end position="442"/>
    </location>
</feature>
<dbReference type="Gene3D" id="2.40.160.10">
    <property type="entry name" value="Porin"/>
    <property type="match status" value="1"/>
</dbReference>
<evidence type="ECO:0000313" key="6">
    <source>
        <dbReference type="EMBL" id="NWD43342.1"/>
    </source>
</evidence>
<dbReference type="GO" id="GO:0015288">
    <property type="term" value="F:porin activity"/>
    <property type="evidence" value="ECO:0007669"/>
    <property type="project" value="TreeGrafter"/>
</dbReference>
<dbReference type="GO" id="GO:0016020">
    <property type="term" value="C:membrane"/>
    <property type="evidence" value="ECO:0007669"/>
    <property type="project" value="InterPro"/>
</dbReference>
<organism evidence="6 7">
    <name type="scientific">Pseudomonas yamanorum</name>
    <dbReference type="NCBI Taxonomy" id="515393"/>
    <lineage>
        <taxon>Bacteria</taxon>
        <taxon>Pseudomonadati</taxon>
        <taxon>Pseudomonadota</taxon>
        <taxon>Gammaproteobacteria</taxon>
        <taxon>Pseudomonadales</taxon>
        <taxon>Pseudomonadaceae</taxon>
        <taxon>Pseudomonas</taxon>
    </lineage>
</organism>
<dbReference type="Proteomes" id="UP001224477">
    <property type="component" value="Unassembled WGS sequence"/>
</dbReference>
<dbReference type="PANTHER" id="PTHR34596">
    <property type="entry name" value="CHITOPORIN"/>
    <property type="match status" value="1"/>
</dbReference>
<feature type="signal peptide" evidence="4">
    <location>
        <begin position="1"/>
        <end position="27"/>
    </location>
</feature>
<evidence type="ECO:0000313" key="8">
    <source>
        <dbReference type="Proteomes" id="UP001224477"/>
    </source>
</evidence>
<keyword evidence="3 4" id="KW-0732">Signal</keyword>
<dbReference type="AlphaFoldDB" id="A0A143GK12"/>
<evidence type="ECO:0000313" key="7">
    <source>
        <dbReference type="Proteomes" id="UP000546584"/>
    </source>
</evidence>
<proteinExistence type="inferred from homology"/>
<dbReference type="Pfam" id="PF03573">
    <property type="entry name" value="OprD"/>
    <property type="match status" value="1"/>
</dbReference>
<dbReference type="InterPro" id="IPR005318">
    <property type="entry name" value="OM_porin_bac"/>
</dbReference>
<dbReference type="KEGG" id="pym:AK972_3620"/>
<dbReference type="RefSeq" id="WP_063031379.1">
    <property type="nucleotide sequence ID" value="NZ_CP012400.2"/>
</dbReference>
<comment type="similarity">
    <text evidence="1">Belongs to the outer membrane porin (Opr) (TC 1.B.25) family.</text>
</comment>
<dbReference type="Proteomes" id="UP000546584">
    <property type="component" value="Unassembled WGS sequence"/>
</dbReference>
<reference evidence="5 8" key="2">
    <citation type="journal article" date="2023" name="Microbiol. Resour. Announc.">
        <title>Whole-genome sequence of Pseudomonas yamanorum OLsAu1 isolated from the edible ectomycorrhizal mushroom Lactarius sp. section Deliciosi.</title>
        <authorList>
            <person name="Ramirez-Mendoza R."/>
            <person name="Angeles-Argaiz R.E."/>
            <person name="Hernandez-Oaxaca D."/>
            <person name="Aguirre-Beltran L."/>
            <person name="Almaraz-Suarez J."/>
            <person name="Perez-Moreno J."/>
        </authorList>
    </citation>
    <scope>NUCLEOTIDE SEQUENCE [LARGE SCALE GENOMIC DNA]</scope>
    <source>
        <strain evidence="5 8">OLsAu1</strain>
    </source>
</reference>
<dbReference type="InterPro" id="IPR023614">
    <property type="entry name" value="Porin_dom_sf"/>
</dbReference>
<evidence type="ECO:0000256" key="3">
    <source>
        <dbReference type="ARBA" id="ARBA00022729"/>
    </source>
</evidence>
<evidence type="ECO:0000256" key="1">
    <source>
        <dbReference type="ARBA" id="ARBA00009075"/>
    </source>
</evidence>
<keyword evidence="2" id="KW-0813">Transport</keyword>
<dbReference type="PANTHER" id="PTHR34596:SF2">
    <property type="entry name" value="CHITOPORIN"/>
    <property type="match status" value="1"/>
</dbReference>
<accession>A0A143GK12</accession>
<accession>A0A1H2EJ92</accession>
<dbReference type="EMBL" id="JAVGXC010000003">
    <property type="protein sequence ID" value="MDR0188423.1"/>
    <property type="molecule type" value="Genomic_DNA"/>
</dbReference>
<evidence type="ECO:0000256" key="2">
    <source>
        <dbReference type="ARBA" id="ARBA00022448"/>
    </source>
</evidence>